<dbReference type="PANTHER" id="PTHR34262:SF1">
    <property type="entry name" value="TRANSMEMBRANE PROTEIN 220"/>
    <property type="match status" value="1"/>
</dbReference>
<dbReference type="InterPro" id="IPR029377">
    <property type="entry name" value="TMEM220"/>
</dbReference>
<sequence>MAMTVFSASGLGMLVMAGFLALAAVAQLNDPDPLVWMAAYGLPAVLTLWTCITDIGRWLWRLLCLAVLMSVGVFAVSVVYPTVRDGNIGNILTSEEGR</sequence>
<feature type="transmembrane region" description="Helical" evidence="1">
    <location>
        <begin position="33"/>
        <end position="52"/>
    </location>
</feature>
<comment type="caution">
    <text evidence="2">The sequence shown here is derived from an EMBL/GenBank/DDBJ whole genome shotgun (WGS) entry which is preliminary data.</text>
</comment>
<evidence type="ECO:0000313" key="2">
    <source>
        <dbReference type="EMBL" id="CAI8034190.1"/>
    </source>
</evidence>
<protein>
    <submittedName>
        <fullName evidence="2">Transmembrane protein 220</fullName>
    </submittedName>
</protein>
<dbReference type="Pfam" id="PF15071">
    <property type="entry name" value="TMEM220"/>
    <property type="match status" value="1"/>
</dbReference>
<feature type="transmembrane region" description="Helical" evidence="1">
    <location>
        <begin position="59"/>
        <end position="80"/>
    </location>
</feature>
<dbReference type="Proteomes" id="UP001174909">
    <property type="component" value="Unassembled WGS sequence"/>
</dbReference>
<evidence type="ECO:0000256" key="1">
    <source>
        <dbReference type="SAM" id="Phobius"/>
    </source>
</evidence>
<keyword evidence="1" id="KW-0472">Membrane</keyword>
<dbReference type="AlphaFoldDB" id="A0AA35SQ45"/>
<evidence type="ECO:0000313" key="3">
    <source>
        <dbReference type="Proteomes" id="UP001174909"/>
    </source>
</evidence>
<proteinExistence type="predicted"/>
<keyword evidence="1" id="KW-1133">Transmembrane helix</keyword>
<reference evidence="2" key="1">
    <citation type="submission" date="2023-03" db="EMBL/GenBank/DDBJ databases">
        <authorList>
            <person name="Steffen K."/>
            <person name="Cardenas P."/>
        </authorList>
    </citation>
    <scope>NUCLEOTIDE SEQUENCE</scope>
</reference>
<dbReference type="PANTHER" id="PTHR34262">
    <property type="entry name" value="TRANSMEMBRANE PROTEIN 220"/>
    <property type="match status" value="1"/>
</dbReference>
<organism evidence="2 3">
    <name type="scientific">Geodia barretti</name>
    <name type="common">Barrett's horny sponge</name>
    <dbReference type="NCBI Taxonomy" id="519541"/>
    <lineage>
        <taxon>Eukaryota</taxon>
        <taxon>Metazoa</taxon>
        <taxon>Porifera</taxon>
        <taxon>Demospongiae</taxon>
        <taxon>Heteroscleromorpha</taxon>
        <taxon>Tetractinellida</taxon>
        <taxon>Astrophorina</taxon>
        <taxon>Geodiidae</taxon>
        <taxon>Geodia</taxon>
    </lineage>
</organism>
<name>A0AA35SQ45_GEOBA</name>
<accession>A0AA35SQ45</accession>
<gene>
    <name evidence="2" type="ORF">GBAR_LOCUS19278</name>
</gene>
<keyword evidence="3" id="KW-1185">Reference proteome</keyword>
<dbReference type="EMBL" id="CASHTH010002716">
    <property type="protein sequence ID" value="CAI8034190.1"/>
    <property type="molecule type" value="Genomic_DNA"/>
</dbReference>
<keyword evidence="1 2" id="KW-0812">Transmembrane</keyword>